<keyword evidence="1" id="KW-0472">Membrane</keyword>
<feature type="transmembrane region" description="Helical" evidence="1">
    <location>
        <begin position="38"/>
        <end position="63"/>
    </location>
</feature>
<feature type="transmembrane region" description="Helical" evidence="1">
    <location>
        <begin position="152"/>
        <end position="174"/>
    </location>
</feature>
<evidence type="ECO:0000313" key="2">
    <source>
        <dbReference type="EMBL" id="AAS52556.1"/>
    </source>
</evidence>
<keyword evidence="3" id="KW-1185">Reference proteome</keyword>
<organism evidence="2 3">
    <name type="scientific">Eremothecium gossypii (strain ATCC 10895 / CBS 109.51 / FGSC 9923 / NRRL Y-1056)</name>
    <name type="common">Yeast</name>
    <name type="synonym">Ashbya gossypii</name>
    <dbReference type="NCBI Taxonomy" id="284811"/>
    <lineage>
        <taxon>Eukaryota</taxon>
        <taxon>Fungi</taxon>
        <taxon>Dikarya</taxon>
        <taxon>Ascomycota</taxon>
        <taxon>Saccharomycotina</taxon>
        <taxon>Saccharomycetes</taxon>
        <taxon>Saccharomycetales</taxon>
        <taxon>Saccharomycetaceae</taxon>
        <taxon>Eremothecium</taxon>
    </lineage>
</organism>
<dbReference type="KEGG" id="ago:AGOS_AEL129C"/>
<evidence type="ECO:0000256" key="1">
    <source>
        <dbReference type="SAM" id="Phobius"/>
    </source>
</evidence>
<evidence type="ECO:0000313" key="3">
    <source>
        <dbReference type="Proteomes" id="UP000000591"/>
    </source>
</evidence>
<gene>
    <name evidence="2" type="ORF">AGOS_AEL129C</name>
</gene>
<reference evidence="3" key="2">
    <citation type="journal article" date="2013" name="G3 (Bethesda)">
        <title>Genomes of Ashbya fungi isolated from insects reveal four mating-type loci, numerous translocations, lack of transposons, and distinct gene duplications.</title>
        <authorList>
            <person name="Dietrich F.S."/>
            <person name="Voegeli S."/>
            <person name="Kuo S."/>
            <person name="Philippsen P."/>
        </authorList>
    </citation>
    <scope>GENOME REANNOTATION</scope>
    <source>
        <strain evidence="3">ATCC 10895 / CBS 109.51 / FGSC 9923 / NRRL Y-1056</strain>
    </source>
</reference>
<dbReference type="HOGENOM" id="CLU_1421122_0_0_1"/>
<dbReference type="Proteomes" id="UP000000591">
    <property type="component" value="Chromosome V"/>
</dbReference>
<keyword evidence="1" id="KW-1133">Transmembrane helix</keyword>
<dbReference type="STRING" id="284811.Q757Y9"/>
<dbReference type="InParanoid" id="Q757Y9"/>
<dbReference type="GeneID" id="4620919"/>
<dbReference type="EMBL" id="AE016818">
    <property type="protein sequence ID" value="AAS52556.1"/>
    <property type="molecule type" value="Genomic_DNA"/>
</dbReference>
<dbReference type="AlphaFoldDB" id="Q757Y9"/>
<dbReference type="FunCoup" id="Q757Y9">
    <property type="interactions" value="31"/>
</dbReference>
<reference evidence="2 3" key="1">
    <citation type="journal article" date="2004" name="Science">
        <title>The Ashbya gossypii genome as a tool for mapping the ancient Saccharomyces cerevisiae genome.</title>
        <authorList>
            <person name="Dietrich F.S."/>
            <person name="Voegeli S."/>
            <person name="Brachat S."/>
            <person name="Lerch A."/>
            <person name="Gates K."/>
            <person name="Steiner S."/>
            <person name="Mohr C."/>
            <person name="Pohlmann R."/>
            <person name="Luedi P."/>
            <person name="Choi S."/>
            <person name="Wing R.A."/>
            <person name="Flavier A."/>
            <person name="Gaffney T.D."/>
            <person name="Philippsen P."/>
        </authorList>
    </citation>
    <scope>NUCLEOTIDE SEQUENCE [LARGE SCALE GENOMIC DNA]</scope>
    <source>
        <strain evidence="3">ATCC 10895 / CBS 109.51 / FGSC 9923 / NRRL Y-1056</strain>
    </source>
</reference>
<proteinExistence type="predicted"/>
<name>Q757Y9_EREGS</name>
<protein>
    <submittedName>
        <fullName evidence="2">AEL129Cp</fullName>
    </submittedName>
</protein>
<keyword evidence="1" id="KW-0812">Transmembrane</keyword>
<sequence length="191" mass="20865">MNQDKFPGDPCGDEAQPCLCYCAGCCNIQAYRVYFVRLFITGFVLPVCWLLNILLYLYVCWWIPHDIIFPGVKADSSLQDPEKSADFTGAAKAALDRPSSEEPWDTSTVRDTLPADDTSRISPENAGQAHLKAIAASTIECHYRCRRIYLKWLARSLICIVGYAAAAIALVAVLSSQKAAAAAGNTLLTSP</sequence>
<accession>Q757Y9</accession>
<dbReference type="OrthoDB" id="4035013at2759"/>
<dbReference type="RefSeq" id="NP_984732.1">
    <property type="nucleotide sequence ID" value="NM_210086.1"/>
</dbReference>